<feature type="signal peptide" evidence="1">
    <location>
        <begin position="1"/>
        <end position="18"/>
    </location>
</feature>
<evidence type="ECO:0000313" key="2">
    <source>
        <dbReference type="EMBL" id="TKK64711.1"/>
    </source>
</evidence>
<keyword evidence="3" id="KW-1185">Reference proteome</keyword>
<evidence type="ECO:0000313" key="3">
    <source>
        <dbReference type="Proteomes" id="UP000305848"/>
    </source>
</evidence>
<evidence type="ECO:0000256" key="1">
    <source>
        <dbReference type="SAM" id="SignalP"/>
    </source>
</evidence>
<sequence length="211" mass="24562">MKKLCFFVILLISTCCKAQTWDEWFRQRKTQIEYLEKQIIALQVYGNYLQEGYNIVQGGLSAIHNIKDGDFHLHNDYFNSLKQISPSVSSYSKVSGTINLQLQILQLNAAINKVLSNNSIQDNERHYVKAVMKSMLQKCGNDITDLTNLTTNGQLEMKEDERIKRIDAIYDDMKDKYTFVTHFKEQVNVLMLSRQKESDDMQTLQSLYNLK</sequence>
<dbReference type="EMBL" id="SZQL01000029">
    <property type="protein sequence ID" value="TKK64711.1"/>
    <property type="molecule type" value="Genomic_DNA"/>
</dbReference>
<feature type="chain" id="PRO_5020455302" description="TerB family tellurite resistance protein" evidence="1">
    <location>
        <begin position="19"/>
        <end position="211"/>
    </location>
</feature>
<protein>
    <recommendedName>
        <fullName evidence="4">TerB family tellurite resistance protein</fullName>
    </recommendedName>
</protein>
<dbReference type="AlphaFoldDB" id="A0A4U3KR65"/>
<gene>
    <name evidence="2" type="ORF">FC093_21935</name>
</gene>
<dbReference type="OrthoDB" id="826958at2"/>
<name>A0A4U3KR65_9BACT</name>
<dbReference type="Proteomes" id="UP000305848">
    <property type="component" value="Unassembled WGS sequence"/>
</dbReference>
<dbReference type="RefSeq" id="WP_137263967.1">
    <property type="nucleotide sequence ID" value="NZ_SZQL01000029.1"/>
</dbReference>
<accession>A0A4U3KR65</accession>
<keyword evidence="1" id="KW-0732">Signal</keyword>
<evidence type="ECO:0008006" key="4">
    <source>
        <dbReference type="Google" id="ProtNLM"/>
    </source>
</evidence>
<reference evidence="2 3" key="1">
    <citation type="submission" date="2019-05" db="EMBL/GenBank/DDBJ databases">
        <title>Panacibacter sp. strain 17mud1-8 Genome sequencing and assembly.</title>
        <authorList>
            <person name="Chhetri G."/>
        </authorList>
    </citation>
    <scope>NUCLEOTIDE SEQUENCE [LARGE SCALE GENOMIC DNA]</scope>
    <source>
        <strain evidence="2 3">17mud1-8</strain>
    </source>
</reference>
<organism evidence="2 3">
    <name type="scientific">Ilyomonas limi</name>
    <dbReference type="NCBI Taxonomy" id="2575867"/>
    <lineage>
        <taxon>Bacteria</taxon>
        <taxon>Pseudomonadati</taxon>
        <taxon>Bacteroidota</taxon>
        <taxon>Chitinophagia</taxon>
        <taxon>Chitinophagales</taxon>
        <taxon>Chitinophagaceae</taxon>
        <taxon>Ilyomonas</taxon>
    </lineage>
</organism>
<comment type="caution">
    <text evidence="2">The sequence shown here is derived from an EMBL/GenBank/DDBJ whole genome shotgun (WGS) entry which is preliminary data.</text>
</comment>
<proteinExistence type="predicted"/>